<protein>
    <submittedName>
        <fullName evidence="2">Uncharacterized protein</fullName>
    </submittedName>
</protein>
<organism evidence="2 3">
    <name type="scientific">Rathayibacter tritici</name>
    <dbReference type="NCBI Taxonomy" id="33888"/>
    <lineage>
        <taxon>Bacteria</taxon>
        <taxon>Bacillati</taxon>
        <taxon>Actinomycetota</taxon>
        <taxon>Actinomycetes</taxon>
        <taxon>Micrococcales</taxon>
        <taxon>Microbacteriaceae</taxon>
        <taxon>Rathayibacter</taxon>
    </lineage>
</organism>
<gene>
    <name evidence="2" type="ORF">A6122_2750</name>
</gene>
<name>A0A160KV83_9MICO</name>
<evidence type="ECO:0000256" key="1">
    <source>
        <dbReference type="SAM" id="MobiDB-lite"/>
    </source>
</evidence>
<dbReference type="AlphaFoldDB" id="A0A160KV83"/>
<dbReference type="KEGG" id="rtn:A6122_2750"/>
<evidence type="ECO:0000313" key="2">
    <source>
        <dbReference type="EMBL" id="AND17860.1"/>
    </source>
</evidence>
<reference evidence="2 3" key="1">
    <citation type="submission" date="2016-05" db="EMBL/GenBank/DDBJ databases">
        <title>Complete genome sequence of Rathayibacter tritici NCPPB 1953.</title>
        <authorList>
            <person name="Park J."/>
            <person name="Lee H.-H."/>
            <person name="Lee S.-W."/>
            <person name="Seo Y.-S."/>
        </authorList>
    </citation>
    <scope>NUCLEOTIDE SEQUENCE [LARGE SCALE GENOMIC DNA]</scope>
    <source>
        <strain evidence="2 3">NCPPB 1953</strain>
    </source>
</reference>
<sequence length="97" mass="10506">MFITQDKFGSTGGNRRIERPAPPSFLSCEHPVASRARRYPEIVSVSPTSLSRSRVRAAAAYPNRLLLTKRASGTNGWLSSWGTNAHGEIAGCPPPRA</sequence>
<dbReference type="EMBL" id="CP015515">
    <property type="protein sequence ID" value="AND17860.1"/>
    <property type="molecule type" value="Genomic_DNA"/>
</dbReference>
<dbReference type="Proteomes" id="UP000077071">
    <property type="component" value="Chromosome"/>
</dbReference>
<dbReference type="PATRIC" id="fig|33888.3.peg.3086"/>
<feature type="region of interest" description="Disordered" evidence="1">
    <location>
        <begin position="1"/>
        <end position="26"/>
    </location>
</feature>
<keyword evidence="3" id="KW-1185">Reference proteome</keyword>
<proteinExistence type="predicted"/>
<accession>A0A160KV83</accession>
<evidence type="ECO:0000313" key="3">
    <source>
        <dbReference type="Proteomes" id="UP000077071"/>
    </source>
</evidence>
<dbReference type="STRING" id="33888.A6122_2750"/>